<keyword evidence="1" id="KW-0694">RNA-binding</keyword>
<feature type="compositionally biased region" description="Gly residues" evidence="2">
    <location>
        <begin position="69"/>
        <end position="89"/>
    </location>
</feature>
<comment type="caution">
    <text evidence="4">The sequence shown here is derived from an EMBL/GenBank/DDBJ whole genome shotgun (WGS) entry which is preliminary data.</text>
</comment>
<dbReference type="AlphaFoldDB" id="A0A5N4DQI9"/>
<dbReference type="InterPro" id="IPR055204">
    <property type="entry name" value="HNRNPL_RRM"/>
</dbReference>
<dbReference type="PANTHER" id="PTHR15592">
    <property type="entry name" value="MATRIN 3/NUCLEAR PROTEIN 220-RELATED"/>
    <property type="match status" value="1"/>
</dbReference>
<evidence type="ECO:0000313" key="4">
    <source>
        <dbReference type="EMBL" id="KAB1273320.1"/>
    </source>
</evidence>
<dbReference type="FunFam" id="3.30.70.330:FF:000052">
    <property type="entry name" value="Heterogeneous nuclear ribonucleoprotein L like"/>
    <property type="match status" value="1"/>
</dbReference>
<dbReference type="NCBIfam" id="TIGR01649">
    <property type="entry name" value="hnRNP-L_PTB"/>
    <property type="match status" value="1"/>
</dbReference>
<dbReference type="CDD" id="cd12785">
    <property type="entry name" value="RRM2_hnRNPL"/>
    <property type="match status" value="1"/>
</dbReference>
<dbReference type="CDD" id="cd12780">
    <property type="entry name" value="RRM1_hnRNPL"/>
    <property type="match status" value="1"/>
</dbReference>
<dbReference type="InterPro" id="IPR006536">
    <property type="entry name" value="HnRNP-L/PTB"/>
</dbReference>
<dbReference type="PROSITE" id="PS50102">
    <property type="entry name" value="RRM"/>
    <property type="match status" value="2"/>
</dbReference>
<dbReference type="SMART" id="SM00360">
    <property type="entry name" value="RRM"/>
    <property type="match status" value="3"/>
</dbReference>
<dbReference type="InterPro" id="IPR012677">
    <property type="entry name" value="Nucleotide-bd_a/b_plait_sf"/>
</dbReference>
<dbReference type="InterPro" id="IPR034817">
    <property type="entry name" value="hnRNPL_RRM4"/>
</dbReference>
<name>A0A5N4DQI9_CAMDR</name>
<dbReference type="Gene3D" id="3.30.70.330">
    <property type="match status" value="4"/>
</dbReference>
<dbReference type="CDD" id="cd12699">
    <property type="entry name" value="RRM3_hnRNPL"/>
    <property type="match status" value="1"/>
</dbReference>
<feature type="domain" description="RRM" evidence="3">
    <location>
        <begin position="385"/>
        <end position="459"/>
    </location>
</feature>
<dbReference type="GO" id="GO:1990904">
    <property type="term" value="C:ribonucleoprotein complex"/>
    <property type="evidence" value="ECO:0007669"/>
    <property type="project" value="UniProtKB-KW"/>
</dbReference>
<dbReference type="EMBL" id="JWIN03000009">
    <property type="protein sequence ID" value="KAB1273320.1"/>
    <property type="molecule type" value="Genomic_DNA"/>
</dbReference>
<evidence type="ECO:0000256" key="2">
    <source>
        <dbReference type="SAM" id="MobiDB-lite"/>
    </source>
</evidence>
<dbReference type="InterPro" id="IPR034816">
    <property type="entry name" value="hnRNP-L_RRM3"/>
</dbReference>
<reference evidence="4 5" key="1">
    <citation type="journal article" date="2019" name="Mol. Ecol. Resour.">
        <title>Improving Illumina assemblies with Hi-C and long reads: an example with the North African dromedary.</title>
        <authorList>
            <person name="Elbers J.P."/>
            <person name="Rogers M.F."/>
            <person name="Perelman P.L."/>
            <person name="Proskuryakova A.A."/>
            <person name="Serdyukova N.A."/>
            <person name="Johnson W.E."/>
            <person name="Horin P."/>
            <person name="Corander J."/>
            <person name="Murphy D."/>
            <person name="Burger P.A."/>
        </authorList>
    </citation>
    <scope>NUCLEOTIDE SEQUENCE [LARGE SCALE GENOMIC DNA]</scope>
    <source>
        <strain evidence="4">Drom800</strain>
        <tissue evidence="4">Blood</tissue>
    </source>
</reference>
<feature type="region of interest" description="Disordered" evidence="2">
    <location>
        <begin position="1"/>
        <end position="99"/>
    </location>
</feature>
<feature type="compositionally biased region" description="Basic residues" evidence="2">
    <location>
        <begin position="1"/>
        <end position="16"/>
    </location>
</feature>
<dbReference type="GO" id="GO:0006397">
    <property type="term" value="P:mRNA processing"/>
    <property type="evidence" value="ECO:0007669"/>
    <property type="project" value="InterPro"/>
</dbReference>
<keyword evidence="5" id="KW-1185">Reference proteome</keyword>
<dbReference type="InterPro" id="IPR035008">
    <property type="entry name" value="hnRNPL_RRM2"/>
</dbReference>
<evidence type="ECO:0000256" key="1">
    <source>
        <dbReference type="PROSITE-ProRule" id="PRU00176"/>
    </source>
</evidence>
<dbReference type="InterPro" id="IPR035979">
    <property type="entry name" value="RBD_domain_sf"/>
</dbReference>
<proteinExistence type="predicted"/>
<dbReference type="InterPro" id="IPR000504">
    <property type="entry name" value="RRM_dom"/>
</dbReference>
<accession>A0A5N4DQI9</accession>
<keyword evidence="4" id="KW-0687">Ribonucleoprotein</keyword>
<dbReference type="GO" id="GO:0003723">
    <property type="term" value="F:RNA binding"/>
    <property type="evidence" value="ECO:0007669"/>
    <property type="project" value="UniProtKB-UniRule"/>
</dbReference>
<dbReference type="FunFam" id="3.30.70.330:FF:000073">
    <property type="entry name" value="Heterogeneous nuclear ribonucleoprotein L like"/>
    <property type="match status" value="1"/>
</dbReference>
<dbReference type="SUPFAM" id="SSF54928">
    <property type="entry name" value="RNA-binding domain, RBD"/>
    <property type="match status" value="4"/>
</dbReference>
<feature type="domain" description="RRM" evidence="3">
    <location>
        <begin position="101"/>
        <end position="175"/>
    </location>
</feature>
<feature type="region of interest" description="Disordered" evidence="2">
    <location>
        <begin position="307"/>
        <end position="380"/>
    </location>
</feature>
<feature type="compositionally biased region" description="Basic and acidic residues" evidence="2">
    <location>
        <begin position="336"/>
        <end position="349"/>
    </location>
</feature>
<feature type="compositionally biased region" description="Pro residues" evidence="2">
    <location>
        <begin position="366"/>
        <end position="378"/>
    </location>
</feature>
<dbReference type="InterPro" id="IPR035005">
    <property type="entry name" value="hnRNPL_RRM1"/>
</dbReference>
<feature type="compositionally biased region" description="Basic and acidic residues" evidence="2">
    <location>
        <begin position="17"/>
        <end position="27"/>
    </location>
</feature>
<dbReference type="CDD" id="cd12704">
    <property type="entry name" value="RRM4_hnRNPL"/>
    <property type="match status" value="1"/>
</dbReference>
<sequence length="592" mass="64261">MSRRLLPRAEKRRRRLEQRQQPDEQRRRSGAMVKMAAAGGGGGGGRYYGGGSEGGRAPKRLKTDNAGDQHGGGGGGGGGAGAAGGGGGENYDDPHKTPASPVVHIRGLIDGVVEADLVEALQEFGPISYVVVMPKKRQALVEFEDVLGACNAVNYAADNQIYIAGHPAFVNYSTSQKISRPGDSDDSRSVNSVLLFTILNPIYSITTDVLYTICNPCGPVQRIVIFRKNGVQAMVEYPLLGNESSLQRAFGIRLSLTLLTFDSVQSAQRAKASLNGADIYSGCCTLKIEYAKPTRLNVFKNDQDTWDYTNPNLSGQGDPGSNPNKRQRQPPLLGDHPAEYGEGRGEKDGPTSGGSPPGPKSLRPPVWAPPPPPPPPEYGPHADSPVLMVYGLDQSKMNCDRVFNVFCLYGNVEKVKFMKSKPGAAMVEMADGYAVDRAITHLNNNFMFGQRLNVCVSKQPAIMPGQSYGLEDGSSSYKDFSESRNNRFSTPEQAAKNRIQHPSNVLHFFNAPLEVTEENFFEICDELGVKRPSSVKVFTGKSERSSSGLLEWESKSDALETLGFLNHYQMKNPNGPYPYTLKLCFSTAQHAS</sequence>
<feature type="compositionally biased region" description="Gly residues" evidence="2">
    <location>
        <begin position="38"/>
        <end position="54"/>
    </location>
</feature>
<dbReference type="STRING" id="9838.ENSCDRP00005020318"/>
<dbReference type="Pfam" id="PF22976">
    <property type="entry name" value="RRM_10"/>
    <property type="match status" value="1"/>
</dbReference>
<evidence type="ECO:0000313" key="5">
    <source>
        <dbReference type="Proteomes" id="UP000299084"/>
    </source>
</evidence>
<dbReference type="FunFam" id="3.30.70.330:FF:000104">
    <property type="entry name" value="Heterogeneous nuclear ribonucleoprotein L like"/>
    <property type="match status" value="1"/>
</dbReference>
<gene>
    <name evidence="4" type="ORF">Cadr_000011669</name>
</gene>
<feature type="compositionally biased region" description="Polar residues" evidence="2">
    <location>
        <begin position="307"/>
        <end position="324"/>
    </location>
</feature>
<dbReference type="Pfam" id="PF13893">
    <property type="entry name" value="RRM_5"/>
    <property type="match status" value="2"/>
</dbReference>
<dbReference type="GO" id="GO:0005634">
    <property type="term" value="C:nucleus"/>
    <property type="evidence" value="ECO:0007669"/>
    <property type="project" value="InterPro"/>
</dbReference>
<dbReference type="Pfam" id="PF00076">
    <property type="entry name" value="RRM_1"/>
    <property type="match status" value="1"/>
</dbReference>
<organism evidence="4 5">
    <name type="scientific">Camelus dromedarius</name>
    <name type="common">Dromedary</name>
    <name type="synonym">Arabian camel</name>
    <dbReference type="NCBI Taxonomy" id="9838"/>
    <lineage>
        <taxon>Eukaryota</taxon>
        <taxon>Metazoa</taxon>
        <taxon>Chordata</taxon>
        <taxon>Craniata</taxon>
        <taxon>Vertebrata</taxon>
        <taxon>Euteleostomi</taxon>
        <taxon>Mammalia</taxon>
        <taxon>Eutheria</taxon>
        <taxon>Laurasiatheria</taxon>
        <taxon>Artiodactyla</taxon>
        <taxon>Tylopoda</taxon>
        <taxon>Camelidae</taxon>
        <taxon>Camelus</taxon>
    </lineage>
</organism>
<protein>
    <submittedName>
        <fullName evidence="4">Heterogeneous nuclear ribonucleoprotein L</fullName>
    </submittedName>
</protein>
<evidence type="ECO:0000259" key="3">
    <source>
        <dbReference type="PROSITE" id="PS50102"/>
    </source>
</evidence>
<dbReference type="Proteomes" id="UP000299084">
    <property type="component" value="Unassembled WGS sequence"/>
</dbReference>